<accession>A0A4E0S2X8</accession>
<keyword evidence="3 9" id="KW-1133">Transmembrane helix</keyword>
<dbReference type="Pfam" id="PF00200">
    <property type="entry name" value="Disintegrin"/>
    <property type="match status" value="1"/>
</dbReference>
<dbReference type="InterPro" id="IPR001590">
    <property type="entry name" value="Peptidase_M12B"/>
</dbReference>
<protein>
    <submittedName>
        <fullName evidence="13">Disintegrin and metalloproteinase domain-containing protein 15</fullName>
    </submittedName>
</protein>
<dbReference type="GO" id="GO:0006509">
    <property type="term" value="P:membrane protein ectodomain proteolysis"/>
    <property type="evidence" value="ECO:0007669"/>
    <property type="project" value="TreeGrafter"/>
</dbReference>
<evidence type="ECO:0000313" key="13">
    <source>
        <dbReference type="EMBL" id="THD26560.1"/>
    </source>
</evidence>
<dbReference type="SMART" id="SM00608">
    <property type="entry name" value="ACR"/>
    <property type="match status" value="1"/>
</dbReference>
<gene>
    <name evidence="13" type="ORF">D915_002131</name>
</gene>
<evidence type="ECO:0000259" key="12">
    <source>
        <dbReference type="PROSITE" id="PS50215"/>
    </source>
</evidence>
<keyword evidence="13" id="KW-0378">Hydrolase</keyword>
<feature type="binding site" evidence="7">
    <location>
        <position position="196"/>
    </location>
    <ligand>
        <name>Zn(2+)</name>
        <dbReference type="ChEBI" id="CHEBI:29105"/>
        <note>catalytic</note>
    </ligand>
</feature>
<comment type="caution">
    <text evidence="13">The sequence shown here is derived from an EMBL/GenBank/DDBJ whole genome shotgun (WGS) entry which is preliminary data.</text>
</comment>
<dbReference type="EMBL" id="JXXN02000697">
    <property type="protein sequence ID" value="THD26560.1"/>
    <property type="molecule type" value="Genomic_DNA"/>
</dbReference>
<keyword evidence="6" id="KW-0245">EGF-like domain</keyword>
<feature type="compositionally biased region" description="Basic residues" evidence="8">
    <location>
        <begin position="808"/>
        <end position="817"/>
    </location>
</feature>
<comment type="subcellular location">
    <subcellularLocation>
        <location evidence="1">Membrane</location>
        <topology evidence="1">Single-pass membrane protein</topology>
    </subcellularLocation>
</comment>
<evidence type="ECO:0000259" key="11">
    <source>
        <dbReference type="PROSITE" id="PS50214"/>
    </source>
</evidence>
<keyword evidence="4 9" id="KW-0472">Membrane</keyword>
<feature type="disulfide bond" evidence="6">
    <location>
        <begin position="638"/>
        <end position="647"/>
    </location>
</feature>
<evidence type="ECO:0000256" key="6">
    <source>
        <dbReference type="PROSITE-ProRule" id="PRU00076"/>
    </source>
</evidence>
<dbReference type="InterPro" id="IPR006586">
    <property type="entry name" value="ADAM_Cys-rich"/>
</dbReference>
<dbReference type="PANTHER" id="PTHR11905:SF249">
    <property type="entry name" value="SOL NARAE, ISOFORM C"/>
    <property type="match status" value="1"/>
</dbReference>
<dbReference type="SMART" id="SM00050">
    <property type="entry name" value="DISIN"/>
    <property type="match status" value="1"/>
</dbReference>
<evidence type="ECO:0000256" key="7">
    <source>
        <dbReference type="PROSITE-ProRule" id="PRU00276"/>
    </source>
</evidence>
<name>A0A4E0S2X8_FASHE</name>
<dbReference type="Gene3D" id="4.10.70.10">
    <property type="entry name" value="Disintegrin domain"/>
    <property type="match status" value="1"/>
</dbReference>
<dbReference type="PROSITE" id="PS01186">
    <property type="entry name" value="EGF_2"/>
    <property type="match status" value="1"/>
</dbReference>
<dbReference type="Pfam" id="PF01421">
    <property type="entry name" value="Reprolysin"/>
    <property type="match status" value="1"/>
</dbReference>
<feature type="compositionally biased region" description="Polar residues" evidence="8">
    <location>
        <begin position="984"/>
        <end position="1008"/>
    </location>
</feature>
<reference evidence="13" key="1">
    <citation type="submission" date="2019-03" db="EMBL/GenBank/DDBJ databases">
        <title>Improved annotation for the trematode Fasciola hepatica.</title>
        <authorList>
            <person name="Choi Y.-J."/>
            <person name="Martin J."/>
            <person name="Mitreva M."/>
        </authorList>
    </citation>
    <scope>NUCLEOTIDE SEQUENCE [LARGE SCALE GENOMIC DNA]</scope>
</reference>
<dbReference type="InterPro" id="IPR001762">
    <property type="entry name" value="Disintegrin_dom"/>
</dbReference>
<evidence type="ECO:0000259" key="10">
    <source>
        <dbReference type="PROSITE" id="PS50026"/>
    </source>
</evidence>
<keyword evidence="14" id="KW-1185">Reference proteome</keyword>
<dbReference type="GO" id="GO:0046872">
    <property type="term" value="F:metal ion binding"/>
    <property type="evidence" value="ECO:0007669"/>
    <property type="project" value="UniProtKB-KW"/>
</dbReference>
<feature type="active site" evidence="7">
    <location>
        <position position="187"/>
    </location>
</feature>
<sequence>MRKCQQQQQQQMTRFRAVHTQWLLDCWVTFDNVEDLEPIRVLHRPNRTQPYILELYLIVDEVLTSSFRNNYDGLIYRVNMLMALVNSLYAPFNINIVVVQLEIWEHDRSQLNVEEHHLLATLAQFKRMHTTVRHDCLHALLGIKDEASRTRGKANPQTMCVYSRCVGYSRDFPRIELAETARTIAHELGHNFGLRHDTEECKCQRCIMATGVEFGNNILEWSPCSIQDLPVLLDFGMGVCLGDAPIRSIVSVSSVLANESAEITRLNQNEQPSNPIAPAASVVHVYNWMKQLTPLAAVHRTQSKRKSRRHPSDVRAQLTAAGLCGNGQLDPGEECDCGSVTSCPPELRECCDVERCRLRTGSECAGGPCCTVEPLPHTVRSTRTKYRCRLLSAGTTCRNASGTCDLPEYCDGKSQWCPADVHMADGSPCRTDEGQRSYCIRGGCRTADGWCRTLWGDKARRGSADCFYENHLWNMDDKPDPVANCGKHRPSQSERWEDVKSWPGLACQSWQDAECGRLWCDHRNEKAMLLGWIDSRTRVLRSGEVCAALVYDPVWPAADPSTWKSANSTIPGQQNLNSAGVGIFSANTQDAGMVPDGTPCSHGLCYNGTCTSIYDIPSRIECDCRGQGVCNNRGNCHCKTGFRPPNCEYGGDGGSIDSGPPPPDHSPKPELVIPLCLLVFIGLPLVVVLVYWYKNYGCTCPRVIGVSMVSTESGLYKPFDRGVGSCVRRCCRCKIRFQSLKGRSYVSGSYPILAYAANGPKPLENGNWTNGHCVMVVGKVNGTGLDKALNEDASTITNGTVPRSECKPKRKGKKLNKSNKPDLKGLISAPVELGEAQSVKSMEDDSRCTGEQLNVTEYASTLGTNRMAQMWESVLARTNRAHPRPFLQSSTWNDISHNTIKQAAPADRTPQPCENNEPKTTGIVQISQPRLEAMTYQGEMCSLNEAMSTLKRGEKPPKVARNSQTQSAGIRRSVTVKPPERPVPSTTQQQSGRLVIQPTVNRSQSQRFGLSPRDISNPCLQNTTYTEALTDLATMRKQRAQQPHAGAQTSTPDRLKPATRHA</sequence>
<feature type="region of interest" description="Disordered" evidence="8">
    <location>
        <begin position="799"/>
        <end position="824"/>
    </location>
</feature>
<evidence type="ECO:0000256" key="5">
    <source>
        <dbReference type="PROSITE-ProRule" id="PRU00068"/>
    </source>
</evidence>
<keyword evidence="2 9" id="KW-0812">Transmembrane</keyword>
<keyword evidence="7" id="KW-0479">Metal-binding</keyword>
<feature type="region of interest" description="Disordered" evidence="8">
    <location>
        <begin position="1033"/>
        <end position="1062"/>
    </location>
</feature>
<evidence type="ECO:0000256" key="2">
    <source>
        <dbReference type="ARBA" id="ARBA00022692"/>
    </source>
</evidence>
<feature type="domain" description="Peptidase M12B" evidence="12">
    <location>
        <begin position="51"/>
        <end position="245"/>
    </location>
</feature>
<dbReference type="PROSITE" id="PS50026">
    <property type="entry name" value="EGF_3"/>
    <property type="match status" value="1"/>
</dbReference>
<evidence type="ECO:0000256" key="8">
    <source>
        <dbReference type="SAM" id="MobiDB-lite"/>
    </source>
</evidence>
<feature type="region of interest" description="Disordered" evidence="8">
    <location>
        <begin position="950"/>
        <end position="1015"/>
    </location>
</feature>
<dbReference type="GO" id="GO:0004222">
    <property type="term" value="F:metalloendopeptidase activity"/>
    <property type="evidence" value="ECO:0007669"/>
    <property type="project" value="InterPro"/>
</dbReference>
<feature type="disulfide bond" evidence="7">
    <location>
        <begin position="160"/>
        <end position="240"/>
    </location>
</feature>
<dbReference type="Proteomes" id="UP000230066">
    <property type="component" value="Unassembled WGS sequence"/>
</dbReference>
<dbReference type="PROSITE" id="PS50214">
    <property type="entry name" value="DISINTEGRIN_2"/>
    <property type="match status" value="1"/>
</dbReference>
<evidence type="ECO:0000256" key="9">
    <source>
        <dbReference type="SAM" id="Phobius"/>
    </source>
</evidence>
<feature type="binding site" evidence="7">
    <location>
        <position position="186"/>
    </location>
    <ligand>
        <name>Zn(2+)</name>
        <dbReference type="ChEBI" id="CHEBI:29105"/>
        <note>catalytic</note>
    </ligand>
</feature>
<dbReference type="PANTHER" id="PTHR11905">
    <property type="entry name" value="ADAM A DISINTEGRIN AND METALLOPROTEASE DOMAIN"/>
    <property type="match status" value="1"/>
</dbReference>
<keyword evidence="7" id="KW-0862">Zinc</keyword>
<feature type="disulfide bond" evidence="5">
    <location>
        <begin position="397"/>
        <end position="417"/>
    </location>
</feature>
<dbReference type="InterPro" id="IPR024079">
    <property type="entry name" value="MetalloPept_cat_dom_sf"/>
</dbReference>
<keyword evidence="13" id="KW-0482">Metalloprotease</keyword>
<proteinExistence type="predicted"/>
<organism evidence="13 14">
    <name type="scientific">Fasciola hepatica</name>
    <name type="common">Liver fluke</name>
    <dbReference type="NCBI Taxonomy" id="6192"/>
    <lineage>
        <taxon>Eukaryota</taxon>
        <taxon>Metazoa</taxon>
        <taxon>Spiralia</taxon>
        <taxon>Lophotrochozoa</taxon>
        <taxon>Platyhelminthes</taxon>
        <taxon>Trematoda</taxon>
        <taxon>Digenea</taxon>
        <taxon>Plagiorchiida</taxon>
        <taxon>Echinostomata</taxon>
        <taxon>Echinostomatoidea</taxon>
        <taxon>Fasciolidae</taxon>
        <taxon>Fasciola</taxon>
    </lineage>
</organism>
<dbReference type="InterPro" id="IPR000742">
    <property type="entry name" value="EGF"/>
</dbReference>
<dbReference type="GO" id="GO:0007229">
    <property type="term" value="P:integrin-mediated signaling pathway"/>
    <property type="evidence" value="ECO:0007669"/>
    <property type="project" value="UniProtKB-KW"/>
</dbReference>
<keyword evidence="13" id="KW-0645">Protease</keyword>
<evidence type="ECO:0000256" key="1">
    <source>
        <dbReference type="ARBA" id="ARBA00004167"/>
    </source>
</evidence>
<evidence type="ECO:0000256" key="3">
    <source>
        <dbReference type="ARBA" id="ARBA00022989"/>
    </source>
</evidence>
<dbReference type="PROSITE" id="PS50215">
    <property type="entry name" value="ADAM_MEPRO"/>
    <property type="match status" value="1"/>
</dbReference>
<evidence type="ECO:0000256" key="4">
    <source>
        <dbReference type="ARBA" id="ARBA00023136"/>
    </source>
</evidence>
<dbReference type="InterPro" id="IPR036436">
    <property type="entry name" value="Disintegrin_dom_sf"/>
</dbReference>
<dbReference type="AlphaFoldDB" id="A0A4E0S2X8"/>
<feature type="transmembrane region" description="Helical" evidence="9">
    <location>
        <begin position="671"/>
        <end position="693"/>
    </location>
</feature>
<dbReference type="SUPFAM" id="SSF57552">
    <property type="entry name" value="Blood coagulation inhibitor (disintegrin)"/>
    <property type="match status" value="1"/>
</dbReference>
<dbReference type="Gene3D" id="3.40.390.10">
    <property type="entry name" value="Collagenase (Catalytic Domain)"/>
    <property type="match status" value="1"/>
</dbReference>
<evidence type="ECO:0000313" key="14">
    <source>
        <dbReference type="Proteomes" id="UP000230066"/>
    </source>
</evidence>
<comment type="caution">
    <text evidence="6">Lacks conserved residue(s) required for the propagation of feature annotation.</text>
</comment>
<keyword evidence="6" id="KW-1015">Disulfide bond</keyword>
<dbReference type="Pfam" id="PF08516">
    <property type="entry name" value="ADAM_CR"/>
    <property type="match status" value="1"/>
</dbReference>
<feature type="binding site" evidence="7">
    <location>
        <position position="190"/>
    </location>
    <ligand>
        <name>Zn(2+)</name>
        <dbReference type="ChEBI" id="CHEBI:29105"/>
        <note>catalytic</note>
    </ligand>
</feature>
<dbReference type="GO" id="GO:0016020">
    <property type="term" value="C:membrane"/>
    <property type="evidence" value="ECO:0007669"/>
    <property type="project" value="UniProtKB-SubCell"/>
</dbReference>
<feature type="domain" description="EGF-like" evidence="10">
    <location>
        <begin position="618"/>
        <end position="648"/>
    </location>
</feature>
<dbReference type="SUPFAM" id="SSF55486">
    <property type="entry name" value="Metalloproteases ('zincins'), catalytic domain"/>
    <property type="match status" value="1"/>
</dbReference>
<feature type="domain" description="Disintegrin" evidence="11">
    <location>
        <begin position="321"/>
        <end position="425"/>
    </location>
</feature>